<dbReference type="PATRIC" id="fig|1299334.3.peg.6046"/>
<comment type="caution">
    <text evidence="1">The sequence shown here is derived from an EMBL/GenBank/DDBJ whole genome shotgun (WGS) entry which is preliminary data.</text>
</comment>
<evidence type="ECO:0000313" key="1">
    <source>
        <dbReference type="EMBL" id="EUA30108.1"/>
    </source>
</evidence>
<gene>
    <name evidence="1" type="ORF">I553_4364</name>
</gene>
<sequence>MSWRWAGGGSWRCGEPVTDDDPWGYGNSLEWAVTGYI</sequence>
<protein>
    <submittedName>
        <fullName evidence="1">Uncharacterized protein</fullName>
    </submittedName>
</protein>
<name>X8AGG5_MYCXE</name>
<reference evidence="1" key="1">
    <citation type="submission" date="2014-01" db="EMBL/GenBank/DDBJ databases">
        <authorList>
            <person name="Brown-Elliot B."/>
            <person name="Wallace R."/>
            <person name="Lenaerts A."/>
            <person name="Ordway D."/>
            <person name="DeGroote M.A."/>
            <person name="Parker T."/>
            <person name="Sizemore C."/>
            <person name="Tallon L.J."/>
            <person name="Sadzewicz L.K."/>
            <person name="Sengamalay N."/>
            <person name="Fraser C.M."/>
            <person name="Hine E."/>
            <person name="Shefchek K.A."/>
            <person name="Das S.P."/>
            <person name="Tettelin H."/>
        </authorList>
    </citation>
    <scope>NUCLEOTIDE SEQUENCE [LARGE SCALE GENOMIC DNA]</scope>
    <source>
        <strain evidence="1">4042</strain>
    </source>
</reference>
<proteinExistence type="predicted"/>
<dbReference type="AlphaFoldDB" id="X8AGG5"/>
<dbReference type="EMBL" id="JAOB01000060">
    <property type="protein sequence ID" value="EUA30108.1"/>
    <property type="molecule type" value="Genomic_DNA"/>
</dbReference>
<organism evidence="1">
    <name type="scientific">Mycobacterium xenopi 4042</name>
    <dbReference type="NCBI Taxonomy" id="1299334"/>
    <lineage>
        <taxon>Bacteria</taxon>
        <taxon>Bacillati</taxon>
        <taxon>Actinomycetota</taxon>
        <taxon>Actinomycetes</taxon>
        <taxon>Mycobacteriales</taxon>
        <taxon>Mycobacteriaceae</taxon>
        <taxon>Mycobacterium</taxon>
    </lineage>
</organism>
<accession>X8AGG5</accession>